<evidence type="ECO:0000256" key="1">
    <source>
        <dbReference type="SAM" id="MobiDB-lite"/>
    </source>
</evidence>
<keyword evidence="3" id="KW-1185">Reference proteome</keyword>
<proteinExistence type="predicted"/>
<dbReference type="AlphaFoldDB" id="A0A923IYI4"/>
<evidence type="ECO:0000313" key="3">
    <source>
        <dbReference type="Proteomes" id="UP000617426"/>
    </source>
</evidence>
<accession>A0A923IYI4</accession>
<gene>
    <name evidence="2" type="ORF">HD592_000229</name>
</gene>
<name>A0A923IYI4_9ACTO</name>
<dbReference type="Proteomes" id="UP000617426">
    <property type="component" value="Unassembled WGS sequence"/>
</dbReference>
<evidence type="ECO:0000313" key="2">
    <source>
        <dbReference type="EMBL" id="MBB6333664.1"/>
    </source>
</evidence>
<dbReference type="RefSeq" id="WP_184451352.1">
    <property type="nucleotide sequence ID" value="NZ_JACHMK010000001.1"/>
</dbReference>
<protein>
    <submittedName>
        <fullName evidence="2">Uncharacterized protein</fullName>
    </submittedName>
</protein>
<feature type="region of interest" description="Disordered" evidence="1">
    <location>
        <begin position="53"/>
        <end position="80"/>
    </location>
</feature>
<dbReference type="EMBL" id="JACHMK010000001">
    <property type="protein sequence ID" value="MBB6333664.1"/>
    <property type="molecule type" value="Genomic_DNA"/>
</dbReference>
<feature type="compositionally biased region" description="Acidic residues" evidence="1">
    <location>
        <begin position="67"/>
        <end position="80"/>
    </location>
</feature>
<sequence length="80" mass="9088">MSLTPYPSGSSRCGAEKTVLIVPWVEGVRRPEAAYRQTVYCDKPSYHVVKQTEPARRHYDQTTLASWDDEADEGREEQAS</sequence>
<comment type="caution">
    <text evidence="2">The sequence shown here is derived from an EMBL/GenBank/DDBJ whole genome shotgun (WGS) entry which is preliminary data.</text>
</comment>
<organism evidence="2 3">
    <name type="scientific">Schaalia hyovaginalis</name>
    <dbReference type="NCBI Taxonomy" id="29316"/>
    <lineage>
        <taxon>Bacteria</taxon>
        <taxon>Bacillati</taxon>
        <taxon>Actinomycetota</taxon>
        <taxon>Actinomycetes</taxon>
        <taxon>Actinomycetales</taxon>
        <taxon>Actinomycetaceae</taxon>
        <taxon>Schaalia</taxon>
    </lineage>
</organism>
<reference evidence="2" key="1">
    <citation type="submission" date="2020-08" db="EMBL/GenBank/DDBJ databases">
        <title>Sequencing the genomes of 1000 actinobacteria strains.</title>
        <authorList>
            <person name="Klenk H.-P."/>
        </authorList>
    </citation>
    <scope>NUCLEOTIDE SEQUENCE</scope>
    <source>
        <strain evidence="2">DSM 10695</strain>
    </source>
</reference>